<dbReference type="EMBL" id="SDDZ01000002">
    <property type="protein sequence ID" value="RXJ51223.1"/>
    <property type="molecule type" value="Genomic_DNA"/>
</dbReference>
<dbReference type="RefSeq" id="WP_129016221.1">
    <property type="nucleotide sequence ID" value="NZ_SDDZ01000002.1"/>
</dbReference>
<comment type="caution">
    <text evidence="1">The sequence shown here is derived from an EMBL/GenBank/DDBJ whole genome shotgun (WGS) entry which is preliminary data.</text>
</comment>
<accession>A0A4Q0XJA8</accession>
<keyword evidence="2" id="KW-1185">Reference proteome</keyword>
<proteinExistence type="predicted"/>
<dbReference type="Proteomes" id="UP000289792">
    <property type="component" value="Unassembled WGS sequence"/>
</dbReference>
<reference evidence="1 2" key="1">
    <citation type="submission" date="2019-01" db="EMBL/GenBank/DDBJ databases">
        <title>Genome sequence of the Antarctic species Gelidibacter gilvus ACAM 158(T).</title>
        <authorList>
            <person name="Bowman J.P."/>
        </authorList>
    </citation>
    <scope>NUCLEOTIDE SEQUENCE [LARGE SCALE GENOMIC DNA]</scope>
    <source>
        <strain evidence="1 2">IC158</strain>
    </source>
</reference>
<organism evidence="1 2">
    <name type="scientific">Gelidibacter gilvus</name>
    <dbReference type="NCBI Taxonomy" id="59602"/>
    <lineage>
        <taxon>Bacteria</taxon>
        <taxon>Pseudomonadati</taxon>
        <taxon>Bacteroidota</taxon>
        <taxon>Flavobacteriia</taxon>
        <taxon>Flavobacteriales</taxon>
        <taxon>Flavobacteriaceae</taxon>
        <taxon>Gelidibacter</taxon>
    </lineage>
</organism>
<sequence length="266" mass="29354">MARNNSFVKLDGTLDNLTFYRRNGENFVKSKSTISRARIMNDPKFKRTRENMREFGGAAIAGKSFRTAFAGSAQKFGDIYISARMTGIMKRIVGSGPGIRGERELLISDSHELIRGFEFNSGETFDSRFFRLSQLPMIRPDRNSVAWDLQPFSPDDSVKAPEGATHFRMVFAAGYVSDFTYNFAEKTYKALNPEFSGMSGHVVSDAYALSDALTPLMELEIVLATAAAIPLDVSVVVGTGITFYQSINGELYELARGSVMKVAVTG</sequence>
<evidence type="ECO:0000313" key="1">
    <source>
        <dbReference type="EMBL" id="RXJ51223.1"/>
    </source>
</evidence>
<dbReference type="AlphaFoldDB" id="A0A4Q0XJA8"/>
<name>A0A4Q0XJA8_9FLAO</name>
<gene>
    <name evidence="1" type="ORF">ESZ48_04945</name>
</gene>
<protein>
    <submittedName>
        <fullName evidence="1">Uncharacterized protein</fullName>
    </submittedName>
</protein>
<dbReference type="OrthoDB" id="645138at2"/>
<evidence type="ECO:0000313" key="2">
    <source>
        <dbReference type="Proteomes" id="UP000289792"/>
    </source>
</evidence>